<keyword evidence="3 5" id="KW-0067">ATP-binding</keyword>
<evidence type="ECO:0000256" key="6">
    <source>
        <dbReference type="SAM" id="MobiDB-lite"/>
    </source>
</evidence>
<evidence type="ECO:0000256" key="2">
    <source>
        <dbReference type="ARBA" id="ARBA00022741"/>
    </source>
</evidence>
<dbReference type="SMART" id="SM00129">
    <property type="entry name" value="KISc"/>
    <property type="match status" value="1"/>
</dbReference>
<dbReference type="Proteomes" id="UP000694941">
    <property type="component" value="Unplaced"/>
</dbReference>
<dbReference type="InterPro" id="IPR036961">
    <property type="entry name" value="Kinesin_motor_dom_sf"/>
</dbReference>
<feature type="compositionally biased region" description="Basic and acidic residues" evidence="6">
    <location>
        <begin position="1194"/>
        <end position="1208"/>
    </location>
</feature>
<dbReference type="GeneID" id="106471111"/>
<feature type="region of interest" description="Disordered" evidence="6">
    <location>
        <begin position="1784"/>
        <end position="1803"/>
    </location>
</feature>
<feature type="domain" description="Kinesin motor" evidence="7">
    <location>
        <begin position="447"/>
        <end position="795"/>
    </location>
</feature>
<evidence type="ECO:0000259" key="7">
    <source>
        <dbReference type="PROSITE" id="PS50067"/>
    </source>
</evidence>
<dbReference type="Gene3D" id="3.40.850.10">
    <property type="entry name" value="Kinesin motor domain"/>
    <property type="match status" value="1"/>
</dbReference>
<comment type="similarity">
    <text evidence="5">Belongs to the TRAFAC class myosin-kinesin ATPase superfamily. Kinesin family.</text>
</comment>
<name>A0ABM1TKA3_LIMPO</name>
<organism evidence="8 9">
    <name type="scientific">Limulus polyphemus</name>
    <name type="common">Atlantic horseshoe crab</name>
    <dbReference type="NCBI Taxonomy" id="6850"/>
    <lineage>
        <taxon>Eukaryota</taxon>
        <taxon>Metazoa</taxon>
        <taxon>Ecdysozoa</taxon>
        <taxon>Arthropoda</taxon>
        <taxon>Chelicerata</taxon>
        <taxon>Merostomata</taxon>
        <taxon>Xiphosura</taxon>
        <taxon>Limulidae</taxon>
        <taxon>Limulus</taxon>
    </lineage>
</organism>
<feature type="binding site" evidence="5">
    <location>
        <begin position="544"/>
        <end position="551"/>
    </location>
    <ligand>
        <name>ATP</name>
        <dbReference type="ChEBI" id="CHEBI:30616"/>
    </ligand>
</feature>
<dbReference type="InterPro" id="IPR027640">
    <property type="entry name" value="Kinesin-like_fam"/>
</dbReference>
<evidence type="ECO:0000256" key="5">
    <source>
        <dbReference type="PROSITE-ProRule" id="PRU00283"/>
    </source>
</evidence>
<dbReference type="PRINTS" id="PR00380">
    <property type="entry name" value="KINESINHEAVY"/>
</dbReference>
<feature type="compositionally biased region" description="Polar residues" evidence="6">
    <location>
        <begin position="1855"/>
        <end position="1880"/>
    </location>
</feature>
<keyword evidence="5" id="KW-0505">Motor protein</keyword>
<dbReference type="SUPFAM" id="SSF52540">
    <property type="entry name" value="P-loop containing nucleoside triphosphate hydrolases"/>
    <property type="match status" value="1"/>
</dbReference>
<keyword evidence="8" id="KW-1185">Reference proteome</keyword>
<dbReference type="InterPro" id="IPR001752">
    <property type="entry name" value="Kinesin_motor_dom"/>
</dbReference>
<gene>
    <name evidence="9" type="primary">LOC106471111</name>
</gene>
<feature type="region of interest" description="Disordered" evidence="6">
    <location>
        <begin position="1194"/>
        <end position="1213"/>
    </location>
</feature>
<evidence type="ECO:0000313" key="8">
    <source>
        <dbReference type="Proteomes" id="UP000694941"/>
    </source>
</evidence>
<feature type="compositionally biased region" description="Polar residues" evidence="6">
    <location>
        <begin position="863"/>
        <end position="873"/>
    </location>
</feature>
<dbReference type="RefSeq" id="XP_022256309.1">
    <property type="nucleotide sequence ID" value="XM_022400601.1"/>
</dbReference>
<dbReference type="PROSITE" id="PS50067">
    <property type="entry name" value="KINESIN_MOTOR_2"/>
    <property type="match status" value="1"/>
</dbReference>
<feature type="region of interest" description="Disordered" evidence="6">
    <location>
        <begin position="1817"/>
        <end position="1880"/>
    </location>
</feature>
<evidence type="ECO:0000256" key="1">
    <source>
        <dbReference type="ARBA" id="ARBA00004245"/>
    </source>
</evidence>
<evidence type="ECO:0000256" key="3">
    <source>
        <dbReference type="ARBA" id="ARBA00022840"/>
    </source>
</evidence>
<evidence type="ECO:0000313" key="9">
    <source>
        <dbReference type="RefSeq" id="XP_022256309.1"/>
    </source>
</evidence>
<dbReference type="PANTHER" id="PTHR21608:SF7">
    <property type="entry name" value="KINESIN-LIKE PROTEIN CG14535"/>
    <property type="match status" value="1"/>
</dbReference>
<proteinExistence type="inferred from homology"/>
<comment type="subcellular location">
    <subcellularLocation>
        <location evidence="1">Cytoplasm</location>
        <location evidence="1">Cytoskeleton</location>
    </subcellularLocation>
</comment>
<dbReference type="Pfam" id="PF23081">
    <property type="entry name" value="HTH_KIF26A_B_1st"/>
    <property type="match status" value="1"/>
</dbReference>
<dbReference type="InterPro" id="IPR057090">
    <property type="entry name" value="HTH_KIF26A_B_1st"/>
</dbReference>
<keyword evidence="4" id="KW-0206">Cytoskeleton</keyword>
<evidence type="ECO:0000256" key="4">
    <source>
        <dbReference type="ARBA" id="ARBA00023212"/>
    </source>
</evidence>
<feature type="compositionally biased region" description="Low complexity" evidence="6">
    <location>
        <begin position="1793"/>
        <end position="1803"/>
    </location>
</feature>
<protein>
    <submittedName>
        <fullName evidence="9">Uncharacterized protein LOC106471111 isoform X1</fullName>
    </submittedName>
</protein>
<keyword evidence="2 5" id="KW-0547">Nucleotide-binding</keyword>
<dbReference type="InterPro" id="IPR027417">
    <property type="entry name" value="P-loop_NTPase"/>
</dbReference>
<dbReference type="PANTHER" id="PTHR21608">
    <property type="entry name" value="KINESIN-LIKE PROTEIN CG14535"/>
    <property type="match status" value="1"/>
</dbReference>
<keyword evidence="4" id="KW-0963">Cytoplasm</keyword>
<sequence length="1938" mass="216827">MSNIRHPIIVRQDLQCLGTNTDSYGRVSNEQSLLWDSPKKQYCEKCQSRLIQLKKQALGMMIAYRTQELKGIPLQESSLTVVIYEQLHVPEYGRNSLLEDRCDVCFTHCAQLKNEAVAMVQSLELASENSSGGTYRPPPKLPASLHDSLYVNTYYHVNQHHSQQADASPSPVKIPSAAGTRLYGVHNGNVNGIARVSPSPELQHSVLPAASGQRMFRPDGGTTFSDKTTTYFDTVPPPVAQQAQHYLEENIKAWIRPKQSQQTLPVARENGHTTYIQQLTASVVPDLAVSEATMIACARPNHSRTQINNDRVHSSQNYPPPMSPVCPVVNVGSEGCELMAQSSFLPYSLPYSGFTQPPRLQVASYGSPLRIMSGMTQPSAAASFFARASQRLNLSSKKKKRHHGIHELESSPSFATNFYDIIRSSPPPIPPGLLRVTAKKDGMCIGKVKVMLRISPVSEDSNSTKESSFLTVDTRKKQVTLYDPSSCCQSAPLDRQVGVAAPKMFAFDAIFDPDDTQAEVCCSSLTEVIQAVVNGSDGCLFVYGHSKLGKTYTMLGESTSVQELGTIPCAITWLFKLINQQKEKTGARFSVRASAVEIAGRSETLKDLLRDYATGTEGSGTSPGVLLKDDPVYGTHLMNQSEVRAPTAERTAYILDAAIAARNICETTEERRDSHFMFTLHVYQYRVQKGNKSGVVGGRSRLHMIDLGSCENHLKPRDGMSGQSLSLSSLGNVIIAIFNGQKHVPHKDSKLTQLLREAMSSLTCRAAMVAHVSKSPEQYAETLSTIQLASRIHRMRRKKLKYQGANSSESSSDDRGTCHPFIKGHAVNEDVMKSSSDPDCTSSSEQSCDTVIFIGERSQGLQNKNIKSHSSPPLSCKKMDKPGNPSTEVAKFHQATLISQGSRRCSTSSAGLTNDQDSLTQQWYKQNSLQTSTQIQPLKKIVSSISDLNSGYHQMPSKHCSLNMTPHSGFPVSFLRLMKNPVGEDLDHSALRAQCSSPKDLSLYCPEQTSYSNHQTALQLPRKLPVKYKINISKKERTNLCSFGGYTPNKQSAYRDSTVESDELWIDGPRFLKPKIENKSIHSFQEEQWIDGPGVYGFADDFKKNMIKKWVEDHSHHVQHVKEMNCEVWVDFPSEEHSESNKFLNDFNKEYNLEEENKNYDHEHHNKQSFSAFKRMNESRLNIADEINSGIREEKKPTDVDKQIDKSSAKTTEYSVSIHHESFNDDKREENGFQNFCDSRMSDVGNFQLVSEPETINTRAIEEELSLEVLNKTSDILKEHKVCEITEKVESLDKKDQEKAVQVQDSCLQVNEEDILDYILCDSSVSENLALEKDQESLDGSQHPLSILSKEDLNLPSSFTDSQSVSVDLDNISIFDGGEEELNHHVEDMMWCHLQQNIFQCELEKQKKKTIENIPFSIHSDTLTHKLNRVAYLQDIPLCLCNEKNVPSDSYSLPDYVIQPSFSHKFCNKNKISKSELRKTDITSTLSEPADLHFFKLNMKPMNVLKLEASYTKLFESSKKWRPTQVVMPMIHSLREKSASLTDLEMIDLQKMSKSQEQMSKLPFFHAFPKQGWTCKQHRTCSSFKYSQELQPNLIRNLSHPDGSSNSELNNCSSINESFSLKIPGQQYISLSKPIIEKVRKEPSRLMDQNKDVIFTNKLPQNISKDLKQANVNTELDFPNQHIDHQEECTDMYFSKSSSALEFAKHKHHINSKCLLKSEKHTKYSKSTPPSASPLIHIEESKCPGTSLKTELLHLHEGYENTISFQSPYKPKNNLQSPYAKITKARPNKHASSGRGSDSSIQSVEYSKNIPVSKKLQFSGTSSGYESMMRDSEGTLVSSSQESAEEGDTSEKQGRNGSKTRAQGSGHRSQSAIACSTSKKKTSQSLMSQLITKQPLASGTVSQYHSNGLWKLEEEMCCSGLLCCGVGFRHIASDITHV</sequence>
<accession>A0ABM1TKA3</accession>
<feature type="region of interest" description="Disordered" evidence="6">
    <location>
        <begin position="863"/>
        <end position="884"/>
    </location>
</feature>
<dbReference type="Pfam" id="PF00225">
    <property type="entry name" value="Kinesin"/>
    <property type="match status" value="1"/>
</dbReference>
<reference evidence="9" key="1">
    <citation type="submission" date="2025-08" db="UniProtKB">
        <authorList>
            <consortium name="RefSeq"/>
        </authorList>
    </citation>
    <scope>IDENTIFICATION</scope>
    <source>
        <tissue evidence="9">Muscle</tissue>
    </source>
</reference>